<dbReference type="Pfam" id="PF02151">
    <property type="entry name" value="UVR"/>
    <property type="match status" value="1"/>
</dbReference>
<dbReference type="GO" id="GO:0009380">
    <property type="term" value="C:excinuclease repair complex"/>
    <property type="evidence" value="ECO:0007669"/>
    <property type="project" value="InterPro"/>
</dbReference>
<dbReference type="SUPFAM" id="SSF82771">
    <property type="entry name" value="GIY-YIG endonuclease"/>
    <property type="match status" value="1"/>
</dbReference>
<dbReference type="GO" id="GO:0006289">
    <property type="term" value="P:nucleotide-excision repair"/>
    <property type="evidence" value="ECO:0007669"/>
    <property type="project" value="InterPro"/>
</dbReference>
<dbReference type="InterPro" id="IPR004791">
    <property type="entry name" value="UvrC"/>
</dbReference>
<dbReference type="InterPro" id="IPR047296">
    <property type="entry name" value="GIY-YIG_UvrC_Cho"/>
</dbReference>
<evidence type="ECO:0000256" key="1">
    <source>
        <dbReference type="ARBA" id="ARBA00022490"/>
    </source>
</evidence>
<dbReference type="FunFam" id="3.40.1440.10:FF:000001">
    <property type="entry name" value="UvrABC system protein C"/>
    <property type="match status" value="1"/>
</dbReference>
<keyword evidence="5" id="KW-0234">DNA repair</keyword>
<dbReference type="InterPro" id="IPR050066">
    <property type="entry name" value="UvrABC_protein_C"/>
</dbReference>
<dbReference type="Pfam" id="PF22920">
    <property type="entry name" value="UvrC_RNaseH"/>
    <property type="match status" value="1"/>
</dbReference>
<dbReference type="Pfam" id="PF01541">
    <property type="entry name" value="GIY-YIG"/>
    <property type="match status" value="1"/>
</dbReference>
<dbReference type="InterPro" id="IPR038476">
    <property type="entry name" value="UvrC_RNase_H_dom_sf"/>
</dbReference>
<dbReference type="CDD" id="cd10434">
    <property type="entry name" value="GIY-YIG_UvrC_Cho"/>
    <property type="match status" value="1"/>
</dbReference>
<feature type="domain" description="UVR" evidence="6">
    <location>
        <begin position="178"/>
        <end position="213"/>
    </location>
</feature>
<dbReference type="PROSITE" id="PS50165">
    <property type="entry name" value="UVRC"/>
    <property type="match status" value="1"/>
</dbReference>
<feature type="non-terminal residue" evidence="9">
    <location>
        <position position="429"/>
    </location>
</feature>
<evidence type="ECO:0000256" key="5">
    <source>
        <dbReference type="ARBA" id="ARBA00023204"/>
    </source>
</evidence>
<accession>A0A0F8ZWH1</accession>
<dbReference type="InterPro" id="IPR000305">
    <property type="entry name" value="GIY-YIG_endonuc"/>
</dbReference>
<organism evidence="9">
    <name type="scientific">marine sediment metagenome</name>
    <dbReference type="NCBI Taxonomy" id="412755"/>
    <lineage>
        <taxon>unclassified sequences</taxon>
        <taxon>metagenomes</taxon>
        <taxon>ecological metagenomes</taxon>
    </lineage>
</organism>
<keyword evidence="3" id="KW-0228">DNA excision</keyword>
<dbReference type="GO" id="GO:0009381">
    <property type="term" value="F:excinuclease ABC activity"/>
    <property type="evidence" value="ECO:0007669"/>
    <property type="project" value="InterPro"/>
</dbReference>
<dbReference type="InterPro" id="IPR036876">
    <property type="entry name" value="UVR_dom_sf"/>
</dbReference>
<dbReference type="SUPFAM" id="SSF46600">
    <property type="entry name" value="C-terminal UvrC-binding domain of UvrB"/>
    <property type="match status" value="1"/>
</dbReference>
<dbReference type="SMART" id="SM00465">
    <property type="entry name" value="GIYc"/>
    <property type="match status" value="1"/>
</dbReference>
<comment type="caution">
    <text evidence="9">The sequence shown here is derived from an EMBL/GenBank/DDBJ whole genome shotgun (WGS) entry which is preliminary data.</text>
</comment>
<dbReference type="InterPro" id="IPR035901">
    <property type="entry name" value="GIY-YIG_endonuc_sf"/>
</dbReference>
<gene>
    <name evidence="9" type="ORF">LCGC14_2724870</name>
</gene>
<name>A0A0F8ZWH1_9ZZZZ</name>
<proteinExistence type="predicted"/>
<dbReference type="PANTHER" id="PTHR30562:SF1">
    <property type="entry name" value="UVRABC SYSTEM PROTEIN C"/>
    <property type="match status" value="1"/>
</dbReference>
<dbReference type="InterPro" id="IPR001162">
    <property type="entry name" value="UvrC_RNase_H_dom"/>
</dbReference>
<keyword evidence="4" id="KW-0267">Excision nuclease</keyword>
<keyword evidence="1" id="KW-0963">Cytoplasm</keyword>
<dbReference type="PROSITE" id="PS50151">
    <property type="entry name" value="UVR"/>
    <property type="match status" value="1"/>
</dbReference>
<keyword evidence="2" id="KW-0227">DNA damage</keyword>
<evidence type="ECO:0000259" key="7">
    <source>
        <dbReference type="PROSITE" id="PS50164"/>
    </source>
</evidence>
<evidence type="ECO:0000259" key="6">
    <source>
        <dbReference type="PROSITE" id="PS50151"/>
    </source>
</evidence>
<dbReference type="NCBIfam" id="TIGR00194">
    <property type="entry name" value="uvrC"/>
    <property type="match status" value="1"/>
</dbReference>
<feature type="domain" description="GIY-YIG" evidence="7">
    <location>
        <begin position="1"/>
        <end position="65"/>
    </location>
</feature>
<evidence type="ECO:0000256" key="2">
    <source>
        <dbReference type="ARBA" id="ARBA00022763"/>
    </source>
</evidence>
<sequence length="429" mass="49130">VLYVGKAKALKKRVRSYFNKNQALAKVTRIVSQSDLIDYYVTSTEVEALVLEANLIKQYRPKYNVSYRDDKTYPFLVVCLEEKWPRVKYTREKHKDKRRYFGPYTNARALKETLDTLLKIFPLRTCSSTVFARAANMNQPCLYFHINRCPGPCVGRADVNEYGRTLELISAFLEGRQEQVIADLSREMASASDKLEYERALFFRDRIRAATQITEKQRVTSDSRLNQDIFGLALETDIGCVQWLKVRVGKLIGSEDFIINEAGGMGGTEGLTGFIKQFYDDQSVFPDEVVVSVELEEAGAIGDWLSTKRGRKVKITLPNRGLKRRLAEMAVENAEHSLTRYKLRFDYESKRLKTALTELRKSLKLKSDPAVIECYDISNISGTNAVGSMIVFLNGQPAKSSYRRFKIRLGEGRPDDVGMIREVMERRLR</sequence>
<evidence type="ECO:0000259" key="8">
    <source>
        <dbReference type="PROSITE" id="PS50165"/>
    </source>
</evidence>
<evidence type="ECO:0008006" key="10">
    <source>
        <dbReference type="Google" id="ProtNLM"/>
    </source>
</evidence>
<dbReference type="InterPro" id="IPR001943">
    <property type="entry name" value="UVR_dom"/>
</dbReference>
<dbReference type="PROSITE" id="PS50164">
    <property type="entry name" value="GIY_YIG"/>
    <property type="match status" value="1"/>
</dbReference>
<evidence type="ECO:0000313" key="9">
    <source>
        <dbReference type="EMBL" id="KKK90260.1"/>
    </source>
</evidence>
<protein>
    <recommendedName>
        <fullName evidence="10">GIY-YIG domain-containing protein</fullName>
    </recommendedName>
</protein>
<dbReference type="PANTHER" id="PTHR30562">
    <property type="entry name" value="UVRC/OXIDOREDUCTASE"/>
    <property type="match status" value="1"/>
</dbReference>
<evidence type="ECO:0000256" key="4">
    <source>
        <dbReference type="ARBA" id="ARBA00022881"/>
    </source>
</evidence>
<evidence type="ECO:0000256" key="3">
    <source>
        <dbReference type="ARBA" id="ARBA00022769"/>
    </source>
</evidence>
<dbReference type="AlphaFoldDB" id="A0A0F8ZWH1"/>
<dbReference type="Gene3D" id="3.40.1440.10">
    <property type="entry name" value="GIY-YIG endonuclease"/>
    <property type="match status" value="1"/>
</dbReference>
<feature type="domain" description="UvrC family homology region profile" evidence="8">
    <location>
        <begin position="229"/>
        <end position="428"/>
    </location>
</feature>
<dbReference type="EMBL" id="LAZR01049179">
    <property type="protein sequence ID" value="KKK90260.1"/>
    <property type="molecule type" value="Genomic_DNA"/>
</dbReference>
<reference evidence="9" key="1">
    <citation type="journal article" date="2015" name="Nature">
        <title>Complex archaea that bridge the gap between prokaryotes and eukaryotes.</title>
        <authorList>
            <person name="Spang A."/>
            <person name="Saw J.H."/>
            <person name="Jorgensen S.L."/>
            <person name="Zaremba-Niedzwiedzka K."/>
            <person name="Martijn J."/>
            <person name="Lind A.E."/>
            <person name="van Eijk R."/>
            <person name="Schleper C."/>
            <person name="Guy L."/>
            <person name="Ettema T.J."/>
        </authorList>
    </citation>
    <scope>NUCLEOTIDE SEQUENCE</scope>
</reference>
<dbReference type="Pfam" id="PF08459">
    <property type="entry name" value="UvrC_RNaseH_dom"/>
    <property type="match status" value="1"/>
</dbReference>
<feature type="non-terminal residue" evidence="9">
    <location>
        <position position="1"/>
    </location>
</feature>
<dbReference type="Gene3D" id="3.30.420.340">
    <property type="entry name" value="UvrC, RNAse H endonuclease domain"/>
    <property type="match status" value="1"/>
</dbReference>